<proteinExistence type="predicted"/>
<dbReference type="EMBL" id="CP099429">
    <property type="protein sequence ID" value="USW59155.1"/>
    <property type="molecule type" value="Genomic_DNA"/>
</dbReference>
<protein>
    <submittedName>
        <fullName evidence="2">Uncharacterized protein</fullName>
    </submittedName>
</protein>
<name>A0A9Q9B6I8_9PEZI</name>
<sequence length="109" mass="12181">MTEEERLESLKAWAEEKKLVIPGEGGTFTSNTGGFSSVAFGVPLRTVRSETQTEDKYRGQYDAPVEPPSYGLATMGEPEQRSGAFRRWLEKRRSKKAAKRHDSVPAHVP</sequence>
<evidence type="ECO:0000313" key="3">
    <source>
        <dbReference type="Proteomes" id="UP001056384"/>
    </source>
</evidence>
<dbReference type="Proteomes" id="UP001056384">
    <property type="component" value="Chromosome 12"/>
</dbReference>
<feature type="region of interest" description="Disordered" evidence="1">
    <location>
        <begin position="50"/>
        <end position="85"/>
    </location>
</feature>
<organism evidence="2 3">
    <name type="scientific">Septoria linicola</name>
    <dbReference type="NCBI Taxonomy" id="215465"/>
    <lineage>
        <taxon>Eukaryota</taxon>
        <taxon>Fungi</taxon>
        <taxon>Dikarya</taxon>
        <taxon>Ascomycota</taxon>
        <taxon>Pezizomycotina</taxon>
        <taxon>Dothideomycetes</taxon>
        <taxon>Dothideomycetidae</taxon>
        <taxon>Mycosphaerellales</taxon>
        <taxon>Mycosphaerellaceae</taxon>
        <taxon>Septoria</taxon>
    </lineage>
</organism>
<keyword evidence="3" id="KW-1185">Reference proteome</keyword>
<feature type="compositionally biased region" description="Basic and acidic residues" evidence="1">
    <location>
        <begin position="50"/>
        <end position="59"/>
    </location>
</feature>
<feature type="compositionally biased region" description="Basic and acidic residues" evidence="1">
    <location>
        <begin position="100"/>
        <end position="109"/>
    </location>
</feature>
<gene>
    <name evidence="2" type="ORF">Slin15195_G124740</name>
</gene>
<accession>A0A9Q9B6I8</accession>
<reference evidence="2" key="1">
    <citation type="submission" date="2022-06" db="EMBL/GenBank/DDBJ databases">
        <title>Complete genome sequences of two strains of the flax pathogen Septoria linicola.</title>
        <authorList>
            <person name="Lapalu N."/>
            <person name="Simon A."/>
            <person name="Demenou B."/>
            <person name="Paumier D."/>
            <person name="Guillot M.-P."/>
            <person name="Gout L."/>
            <person name="Valade R."/>
        </authorList>
    </citation>
    <scope>NUCLEOTIDE SEQUENCE</scope>
    <source>
        <strain evidence="2">SE15195</strain>
    </source>
</reference>
<evidence type="ECO:0000313" key="2">
    <source>
        <dbReference type="EMBL" id="USW59155.1"/>
    </source>
</evidence>
<dbReference type="AlphaFoldDB" id="A0A9Q9B6I8"/>
<feature type="region of interest" description="Disordered" evidence="1">
    <location>
        <begin position="90"/>
        <end position="109"/>
    </location>
</feature>
<dbReference type="OrthoDB" id="3907166at2759"/>
<feature type="compositionally biased region" description="Basic residues" evidence="1">
    <location>
        <begin position="90"/>
        <end position="99"/>
    </location>
</feature>
<evidence type="ECO:0000256" key="1">
    <source>
        <dbReference type="SAM" id="MobiDB-lite"/>
    </source>
</evidence>